<accession>A0A075P271</accession>
<evidence type="ECO:0000256" key="1">
    <source>
        <dbReference type="PIRNR" id="PIRNR028103"/>
    </source>
</evidence>
<name>A0A075P271_9ALTE</name>
<comment type="subcellular location">
    <subcellularLocation>
        <location evidence="1">Cytoplasm</location>
    </subcellularLocation>
</comment>
<dbReference type="Proteomes" id="UP000056090">
    <property type="component" value="Chromosome"/>
</dbReference>
<dbReference type="InterPro" id="IPR045865">
    <property type="entry name" value="ACT-like_dom_sf"/>
</dbReference>
<dbReference type="KEGG" id="aal:EP13_10610"/>
<dbReference type="CDD" id="cd04893">
    <property type="entry name" value="ACT_GcvR_1"/>
    <property type="match status" value="1"/>
</dbReference>
<gene>
    <name evidence="2" type="ORF">EP13_10610</name>
</gene>
<dbReference type="RefSeq" id="WP_044057228.1">
    <property type="nucleotide sequence ID" value="NZ_CBCSKJ010000001.1"/>
</dbReference>
<dbReference type="Pfam" id="PF13740">
    <property type="entry name" value="ACT_6"/>
    <property type="match status" value="1"/>
</dbReference>
<dbReference type="GeneID" id="78255356"/>
<reference evidence="2 3" key="1">
    <citation type="submission" date="2014-06" db="EMBL/GenBank/DDBJ databases">
        <title>Genomes of Alteromonas australica, a world apart.</title>
        <authorList>
            <person name="Gonzaga A."/>
            <person name="Lopez-Perez M."/>
            <person name="Rodriguez-Valera F."/>
        </authorList>
    </citation>
    <scope>NUCLEOTIDE SEQUENCE [LARGE SCALE GENOMIC DNA]</scope>
    <source>
        <strain evidence="2 3">H 17</strain>
    </source>
</reference>
<keyword evidence="1" id="KW-0963">Cytoplasm</keyword>
<dbReference type="InterPro" id="IPR016867">
    <property type="entry name" value="GcvR"/>
</dbReference>
<dbReference type="PIRSF" id="PIRSF028103">
    <property type="entry name" value="GcvR"/>
    <property type="match status" value="1"/>
</dbReference>
<organism evidence="2 3">
    <name type="scientific">Alteromonas australica</name>
    <dbReference type="NCBI Taxonomy" id="589873"/>
    <lineage>
        <taxon>Bacteria</taxon>
        <taxon>Pseudomonadati</taxon>
        <taxon>Pseudomonadota</taxon>
        <taxon>Gammaproteobacteria</taxon>
        <taxon>Alteromonadales</taxon>
        <taxon>Alteromonadaceae</taxon>
        <taxon>Alteromonas/Salinimonas group</taxon>
        <taxon>Alteromonas</taxon>
    </lineage>
</organism>
<keyword evidence="1" id="KW-0678">Repressor</keyword>
<dbReference type="SUPFAM" id="SSF55021">
    <property type="entry name" value="ACT-like"/>
    <property type="match status" value="2"/>
</dbReference>
<sequence>MSKHQLIVTILGTDKTGILSELASTVSEAQCNILDSRQAIYGKEFSLTMILEGSQPAITKAECLIPPVCQRLDLLSMMKRTSHHAKQNLEHLFHVEFSGEDTAGLIKSVTGFFADRNASISAFRQKTYKQTGSQKESMKCKFVVNMPAHENFDALEAELTALFETLNVTGKVIDKHKKDTNENLTSW</sequence>
<proteinExistence type="predicted"/>
<evidence type="ECO:0000313" key="3">
    <source>
        <dbReference type="Proteomes" id="UP000056090"/>
    </source>
</evidence>
<dbReference type="EMBL" id="CP008849">
    <property type="protein sequence ID" value="AIF99095.1"/>
    <property type="molecule type" value="Genomic_DNA"/>
</dbReference>
<protein>
    <recommendedName>
        <fullName evidence="1">Glycine cleavage system transcriptional repressor</fullName>
    </recommendedName>
</protein>
<dbReference type="GO" id="GO:0006355">
    <property type="term" value="P:regulation of DNA-templated transcription"/>
    <property type="evidence" value="ECO:0007669"/>
    <property type="project" value="UniProtKB-UniRule"/>
</dbReference>
<dbReference type="InterPro" id="IPR050990">
    <property type="entry name" value="UPF0237/GcvR_regulator"/>
</dbReference>
<dbReference type="GO" id="GO:0005737">
    <property type="term" value="C:cytoplasm"/>
    <property type="evidence" value="ECO:0007669"/>
    <property type="project" value="UniProtKB-SubCell"/>
</dbReference>
<dbReference type="eggNOG" id="COG2716">
    <property type="taxonomic scope" value="Bacteria"/>
</dbReference>
<keyword evidence="1" id="KW-0804">Transcription</keyword>
<keyword evidence="3" id="KW-1185">Reference proteome</keyword>
<dbReference type="PANTHER" id="PTHR34875:SF5">
    <property type="entry name" value="GLYCINE CLEAVAGE SYSTEM TRANSCRIPTIONAL REPRESSOR"/>
    <property type="match status" value="1"/>
</dbReference>
<dbReference type="AlphaFoldDB" id="A0A075P271"/>
<dbReference type="Gene3D" id="3.30.70.260">
    <property type="match status" value="2"/>
</dbReference>
<evidence type="ECO:0000313" key="2">
    <source>
        <dbReference type="EMBL" id="AIF99095.1"/>
    </source>
</evidence>
<dbReference type="PANTHER" id="PTHR34875">
    <property type="entry name" value="UPF0237 PROTEIN MJ1558"/>
    <property type="match status" value="1"/>
</dbReference>